<sequence>MLIIYAIRNLRTDYFFRVSSRPPPLESSYHSATLTSLVITDASHNGPAFPLADLGLLIVRLCTQHLDAQPHSTAQQRKLPPNAKTDHRISSKEARAKGKPNAGLMPAVRSSS</sequence>
<accession>A0A2B7ZRP2</accession>
<comment type="caution">
    <text evidence="2">The sequence shown here is derived from an EMBL/GenBank/DDBJ whole genome shotgun (WGS) entry which is preliminary data.</text>
</comment>
<evidence type="ECO:0000313" key="2">
    <source>
        <dbReference type="EMBL" id="PGH35427.1"/>
    </source>
</evidence>
<gene>
    <name evidence="2" type="ORF">GX50_01765</name>
</gene>
<proteinExistence type="predicted"/>
<dbReference type="EMBL" id="PDND01000022">
    <property type="protein sequence ID" value="PGH35427.1"/>
    <property type="molecule type" value="Genomic_DNA"/>
</dbReference>
<organism evidence="2 3">
    <name type="scientific">[Emmonsia] crescens</name>
    <dbReference type="NCBI Taxonomy" id="73230"/>
    <lineage>
        <taxon>Eukaryota</taxon>
        <taxon>Fungi</taxon>
        <taxon>Dikarya</taxon>
        <taxon>Ascomycota</taxon>
        <taxon>Pezizomycotina</taxon>
        <taxon>Eurotiomycetes</taxon>
        <taxon>Eurotiomycetidae</taxon>
        <taxon>Onygenales</taxon>
        <taxon>Ajellomycetaceae</taxon>
        <taxon>Emergomyces</taxon>
    </lineage>
</organism>
<dbReference type="AlphaFoldDB" id="A0A2B7ZRP2"/>
<reference evidence="2 3" key="1">
    <citation type="submission" date="2017-10" db="EMBL/GenBank/DDBJ databases">
        <title>Comparative genomics in systemic dimorphic fungi from Ajellomycetaceae.</title>
        <authorList>
            <person name="Munoz J.F."/>
            <person name="Mcewen J.G."/>
            <person name="Clay O.K."/>
            <person name="Cuomo C.A."/>
        </authorList>
    </citation>
    <scope>NUCLEOTIDE SEQUENCE [LARGE SCALE GENOMIC DNA]</scope>
    <source>
        <strain evidence="2 3">UAMH4076</strain>
    </source>
</reference>
<protein>
    <submittedName>
        <fullName evidence="2">Uncharacterized protein</fullName>
    </submittedName>
</protein>
<feature type="region of interest" description="Disordered" evidence="1">
    <location>
        <begin position="69"/>
        <end position="112"/>
    </location>
</feature>
<feature type="compositionally biased region" description="Basic and acidic residues" evidence="1">
    <location>
        <begin position="84"/>
        <end position="96"/>
    </location>
</feature>
<dbReference type="Proteomes" id="UP000226031">
    <property type="component" value="Unassembled WGS sequence"/>
</dbReference>
<evidence type="ECO:0000313" key="3">
    <source>
        <dbReference type="Proteomes" id="UP000226031"/>
    </source>
</evidence>
<keyword evidence="3" id="KW-1185">Reference proteome</keyword>
<evidence type="ECO:0000256" key="1">
    <source>
        <dbReference type="SAM" id="MobiDB-lite"/>
    </source>
</evidence>
<name>A0A2B7ZRP2_9EURO</name>